<evidence type="ECO:0000313" key="5">
    <source>
        <dbReference type="Proteomes" id="UP000589036"/>
    </source>
</evidence>
<evidence type="ECO:0000259" key="3">
    <source>
        <dbReference type="SMART" id="SM00306"/>
    </source>
</evidence>
<dbReference type="Gene3D" id="2.170.16.10">
    <property type="entry name" value="Hedgehog/Intein (Hint) domain"/>
    <property type="match status" value="1"/>
</dbReference>
<dbReference type="EMBL" id="JACCCC010000001">
    <property type="protein sequence ID" value="NYE49187.1"/>
    <property type="molecule type" value="Genomic_DNA"/>
</dbReference>
<dbReference type="InterPro" id="IPR028190">
    <property type="entry name" value="Ntox21"/>
</dbReference>
<dbReference type="Gene3D" id="3.10.380.20">
    <property type="entry name" value="Novel toxin 21 (CdiA), C-terminal domain"/>
    <property type="match status" value="1"/>
</dbReference>
<reference evidence="4 5" key="1">
    <citation type="submission" date="2020-07" db="EMBL/GenBank/DDBJ databases">
        <title>Sequencing the genomes of 1000 actinobacteria strains.</title>
        <authorList>
            <person name="Klenk H.-P."/>
        </authorList>
    </citation>
    <scope>NUCLEOTIDE SEQUENCE [LARGE SCALE GENOMIC DNA]</scope>
    <source>
        <strain evidence="4 5">CXB654</strain>
    </source>
</reference>
<dbReference type="CDD" id="cd20685">
    <property type="entry name" value="CdiA-CT_Ecl_RNase-like"/>
    <property type="match status" value="1"/>
</dbReference>
<dbReference type="Pfam" id="PF15526">
    <property type="entry name" value="Ntox21"/>
    <property type="match status" value="1"/>
</dbReference>
<dbReference type="Proteomes" id="UP000589036">
    <property type="component" value="Unassembled WGS sequence"/>
</dbReference>
<sequence length="492" mass="51992">MRWVWRAESGAFKLEYAGLVLLVAAVAAAVIGFGLPTQVSSGVESAVCTALDREDCEPGQGDGSSGEDPDGGQDSDGTDPGDGESPEGESPDGEEDGEGEETGSEGEEDGDGADTQSAVYDPELAQDLEDAQGELSDAEADQSAAEEEYGDLDEELLNLLSELIGLEDAKKCFLEGDIGACLMTLITALPWGKLLKVGSKIPKMWRLFDRWRSARRAKNAAEEAIEDARGKVDGALEACTLNLPDTPNSFTPATPVLLANGGHLSIEDVSAGDRVLATDPVTGVTGARPVTATITDTGWKSLVDVTVFSGGATATVTATDGHPFWDDAARQWTDAGELSSGDRLVTPDGSSLQVASVRSYTAYRSVHNLSVAGIHTYYVAVGGQNTLVHNKDKRNTDRCGRRTAPEQRRLATGLGYEPTGQTSHGQPVFKRSKKAPKSLPKFISGDVDVHNGGDFKGANSIDALGSKETRSGTYKIAYDESGKPKGLEWFKD</sequence>
<feature type="compositionally biased region" description="Acidic residues" evidence="2">
    <location>
        <begin position="65"/>
        <end position="112"/>
    </location>
</feature>
<feature type="coiled-coil region" evidence="1">
    <location>
        <begin position="128"/>
        <end position="162"/>
    </location>
</feature>
<keyword evidence="5" id="KW-1185">Reference proteome</keyword>
<accession>A0A852U0W0</accession>
<dbReference type="InterPro" id="IPR036844">
    <property type="entry name" value="Hint_dom_sf"/>
</dbReference>
<dbReference type="CDD" id="cd00081">
    <property type="entry name" value="Hint"/>
    <property type="match status" value="1"/>
</dbReference>
<dbReference type="InterPro" id="IPR038181">
    <property type="entry name" value="Ntox21_sf"/>
</dbReference>
<evidence type="ECO:0000256" key="1">
    <source>
        <dbReference type="SAM" id="Coils"/>
    </source>
</evidence>
<organism evidence="4 5">
    <name type="scientific">Spinactinospora alkalitolerans</name>
    <dbReference type="NCBI Taxonomy" id="687207"/>
    <lineage>
        <taxon>Bacteria</taxon>
        <taxon>Bacillati</taxon>
        <taxon>Actinomycetota</taxon>
        <taxon>Actinomycetes</taxon>
        <taxon>Streptosporangiales</taxon>
        <taxon>Nocardiopsidaceae</taxon>
        <taxon>Spinactinospora</taxon>
    </lineage>
</organism>
<dbReference type="RefSeq" id="WP_179644897.1">
    <property type="nucleotide sequence ID" value="NZ_BAAAYY010000031.1"/>
</dbReference>
<proteinExistence type="predicted"/>
<name>A0A852U0W0_9ACTN</name>
<dbReference type="SMART" id="SM00306">
    <property type="entry name" value="HintN"/>
    <property type="match status" value="1"/>
</dbReference>
<dbReference type="Pfam" id="PF07591">
    <property type="entry name" value="PT-HINT"/>
    <property type="match status" value="1"/>
</dbReference>
<feature type="domain" description="Hint" evidence="3">
    <location>
        <begin position="247"/>
        <end position="348"/>
    </location>
</feature>
<feature type="region of interest" description="Disordered" evidence="2">
    <location>
        <begin position="54"/>
        <end position="116"/>
    </location>
</feature>
<dbReference type="InterPro" id="IPR003587">
    <property type="entry name" value="Hint_dom_N"/>
</dbReference>
<dbReference type="AlphaFoldDB" id="A0A852U0W0"/>
<dbReference type="SUPFAM" id="SSF51294">
    <property type="entry name" value="Hedgehog/intein (Hint) domain"/>
    <property type="match status" value="1"/>
</dbReference>
<keyword evidence="1" id="KW-0175">Coiled coil</keyword>
<evidence type="ECO:0000256" key="2">
    <source>
        <dbReference type="SAM" id="MobiDB-lite"/>
    </source>
</evidence>
<evidence type="ECO:0000313" key="4">
    <source>
        <dbReference type="EMBL" id="NYE49187.1"/>
    </source>
</evidence>
<comment type="caution">
    <text evidence="4">The sequence shown here is derived from an EMBL/GenBank/DDBJ whole genome shotgun (WGS) entry which is preliminary data.</text>
</comment>
<protein>
    <submittedName>
        <fullName evidence="4">Flp pilus assembly pilin Flp</fullName>
    </submittedName>
</protein>
<gene>
    <name evidence="4" type="ORF">HDA32_004307</name>
</gene>